<feature type="domain" description="Glycosyltransferase subfamily 4-like N-terminal" evidence="2">
    <location>
        <begin position="32"/>
        <end position="188"/>
    </location>
</feature>
<dbReference type="Pfam" id="PF00534">
    <property type="entry name" value="Glycos_transf_1"/>
    <property type="match status" value="1"/>
</dbReference>
<dbReference type="AlphaFoldDB" id="A0A2T3N0M8"/>
<dbReference type="PANTHER" id="PTHR45947:SF3">
    <property type="entry name" value="SULFOQUINOVOSYL TRANSFERASE SQD2"/>
    <property type="match status" value="1"/>
</dbReference>
<name>A0A2T3N0M8_9GAMM</name>
<dbReference type="InterPro" id="IPR028098">
    <property type="entry name" value="Glyco_trans_4-like_N"/>
</dbReference>
<evidence type="ECO:0000259" key="1">
    <source>
        <dbReference type="Pfam" id="PF00534"/>
    </source>
</evidence>
<proteinExistence type="predicted"/>
<gene>
    <name evidence="3" type="ORF">C9I89_08495</name>
</gene>
<dbReference type="Gene3D" id="3.40.50.2000">
    <property type="entry name" value="Glycogen Phosphorylase B"/>
    <property type="match status" value="2"/>
</dbReference>
<evidence type="ECO:0000259" key="2">
    <source>
        <dbReference type="Pfam" id="PF13439"/>
    </source>
</evidence>
<accession>A0A2T3N0M8</accession>
<reference evidence="3 4" key="1">
    <citation type="submission" date="2018-03" db="EMBL/GenBank/DDBJ databases">
        <title>Whole genome sequencing of Histamine producing bacteria.</title>
        <authorList>
            <person name="Butler K."/>
        </authorList>
    </citation>
    <scope>NUCLEOTIDE SEQUENCE [LARGE SCALE GENOMIC DNA]</scope>
    <source>
        <strain evidence="3 4">DSM 16190</strain>
    </source>
</reference>
<dbReference type="SUPFAM" id="SSF53756">
    <property type="entry name" value="UDP-Glycosyltransferase/glycogen phosphorylase"/>
    <property type="match status" value="1"/>
</dbReference>
<dbReference type="EMBL" id="PYMC01000004">
    <property type="protein sequence ID" value="PSW05760.1"/>
    <property type="molecule type" value="Genomic_DNA"/>
</dbReference>
<keyword evidence="3" id="KW-0808">Transferase</keyword>
<dbReference type="GO" id="GO:0016758">
    <property type="term" value="F:hexosyltransferase activity"/>
    <property type="evidence" value="ECO:0007669"/>
    <property type="project" value="TreeGrafter"/>
</dbReference>
<evidence type="ECO:0000313" key="4">
    <source>
        <dbReference type="Proteomes" id="UP000240904"/>
    </source>
</evidence>
<dbReference type="RefSeq" id="WP_107282912.1">
    <property type="nucleotide sequence ID" value="NZ_PYMC01000004.1"/>
</dbReference>
<dbReference type="Proteomes" id="UP000240904">
    <property type="component" value="Unassembled WGS sequence"/>
</dbReference>
<dbReference type="InterPro" id="IPR001296">
    <property type="entry name" value="Glyco_trans_1"/>
</dbReference>
<comment type="caution">
    <text evidence="3">The sequence shown here is derived from an EMBL/GenBank/DDBJ whole genome shotgun (WGS) entry which is preliminary data.</text>
</comment>
<dbReference type="InterPro" id="IPR050194">
    <property type="entry name" value="Glycosyltransferase_grp1"/>
</dbReference>
<dbReference type="Pfam" id="PF13439">
    <property type="entry name" value="Glyco_transf_4"/>
    <property type="match status" value="1"/>
</dbReference>
<evidence type="ECO:0000313" key="3">
    <source>
        <dbReference type="EMBL" id="PSW05760.1"/>
    </source>
</evidence>
<dbReference type="PANTHER" id="PTHR45947">
    <property type="entry name" value="SULFOQUINOVOSYL TRANSFERASE SQD2"/>
    <property type="match status" value="1"/>
</dbReference>
<dbReference type="CDD" id="cd03811">
    <property type="entry name" value="GT4_GT28_WabH-like"/>
    <property type="match status" value="1"/>
</dbReference>
<sequence length="430" mass="48038">MTENKLNRSGKDNIANNRKNILFVHYGEGWIRGSERCLLDLLTFLDSRNYRPVLWCNSEVLKKEAEELNIPTICQPFPLLFAEQPPRFNCIGFYQLVRQGMGLVKQYNIDLIHANSGAPCQWLNWVARACQLPLVAHIHSRYPLWQRWVLGLHQVDHVIGVSHPVIEQLRGDGMAESKLSVIANGVAIQNLSQQPVVDLRQKLHLSPGTFLIAAVGSLIFRKGFDIAIEACAALEKQGVDLHLVIIGEGEQRANLEQQLSELKLEHRVTLLGEQPDVVGHLKGGCDLLLSTAREEVFGLVLLEAALAGVAVAAPRVGGIPEVIVDRQTGLLHQPGDVDELVSHLKALMLAPELRVQLAAASYERLQVQFSIQANVFKVTAQYEQLITAYSNHALINTDIKSRGTSWFNLLRSIAHSDIWQKYWPKRSPVV</sequence>
<organism evidence="3 4">
    <name type="scientific">Photobacterium lipolyticum</name>
    <dbReference type="NCBI Taxonomy" id="266810"/>
    <lineage>
        <taxon>Bacteria</taxon>
        <taxon>Pseudomonadati</taxon>
        <taxon>Pseudomonadota</taxon>
        <taxon>Gammaproteobacteria</taxon>
        <taxon>Vibrionales</taxon>
        <taxon>Vibrionaceae</taxon>
        <taxon>Photobacterium</taxon>
    </lineage>
</organism>
<dbReference type="OrthoDB" id="9768937at2"/>
<protein>
    <submittedName>
        <fullName evidence="3">Glycosyltransferase family 1 protein</fullName>
    </submittedName>
</protein>
<feature type="domain" description="Glycosyl transferase family 1" evidence="1">
    <location>
        <begin position="200"/>
        <end position="363"/>
    </location>
</feature>
<keyword evidence="4" id="KW-1185">Reference proteome</keyword>